<protein>
    <submittedName>
        <fullName evidence="1">Uncharacterized protein</fullName>
    </submittedName>
</protein>
<organism evidence="1 2">
    <name type="scientific">Araneus ventricosus</name>
    <name type="common">Orbweaver spider</name>
    <name type="synonym">Epeira ventricosa</name>
    <dbReference type="NCBI Taxonomy" id="182803"/>
    <lineage>
        <taxon>Eukaryota</taxon>
        <taxon>Metazoa</taxon>
        <taxon>Ecdysozoa</taxon>
        <taxon>Arthropoda</taxon>
        <taxon>Chelicerata</taxon>
        <taxon>Arachnida</taxon>
        <taxon>Araneae</taxon>
        <taxon>Araneomorphae</taxon>
        <taxon>Entelegynae</taxon>
        <taxon>Araneoidea</taxon>
        <taxon>Araneidae</taxon>
        <taxon>Araneus</taxon>
    </lineage>
</organism>
<dbReference type="AlphaFoldDB" id="A0A4Y2VRR5"/>
<gene>
    <name evidence="1" type="ORF">AVEN_64984_1</name>
</gene>
<accession>A0A4Y2VRR5</accession>
<evidence type="ECO:0000313" key="1">
    <source>
        <dbReference type="EMBL" id="GBO27352.1"/>
    </source>
</evidence>
<comment type="caution">
    <text evidence="1">The sequence shown here is derived from an EMBL/GenBank/DDBJ whole genome shotgun (WGS) entry which is preliminary data.</text>
</comment>
<evidence type="ECO:0000313" key="2">
    <source>
        <dbReference type="Proteomes" id="UP000499080"/>
    </source>
</evidence>
<proteinExistence type="predicted"/>
<keyword evidence="2" id="KW-1185">Reference proteome</keyword>
<reference evidence="1 2" key="1">
    <citation type="journal article" date="2019" name="Sci. Rep.">
        <title>Orb-weaving spider Araneus ventricosus genome elucidates the spidroin gene catalogue.</title>
        <authorList>
            <person name="Kono N."/>
            <person name="Nakamura H."/>
            <person name="Ohtoshi R."/>
            <person name="Moran D.A.P."/>
            <person name="Shinohara A."/>
            <person name="Yoshida Y."/>
            <person name="Fujiwara M."/>
            <person name="Mori M."/>
            <person name="Tomita M."/>
            <person name="Arakawa K."/>
        </authorList>
    </citation>
    <scope>NUCLEOTIDE SEQUENCE [LARGE SCALE GENOMIC DNA]</scope>
</reference>
<dbReference type="Proteomes" id="UP000499080">
    <property type="component" value="Unassembled WGS sequence"/>
</dbReference>
<name>A0A4Y2VRR5_ARAVE</name>
<sequence length="102" mass="11643">MALISLMALHPRSVLSFHDYPLGFQRLRCSALDSSNHVKVIGPIYSAIVFSCIVKNKLGEQIMCYINNNWFFQAGKLEIMYFDRGTTKSSAQTISKTFMRPF</sequence>
<dbReference type="EMBL" id="BGPR01050343">
    <property type="protein sequence ID" value="GBO27352.1"/>
    <property type="molecule type" value="Genomic_DNA"/>
</dbReference>